<dbReference type="InterPro" id="IPR056179">
    <property type="entry name" value="DHQS_C"/>
</dbReference>
<protein>
    <submittedName>
        <fullName evidence="8">3-dehydroquinate synthase</fullName>
    </submittedName>
</protein>
<sequence>MTTPRGAPSTQDAFSRRSIQQDFQVHYRYPVIFTRSLFNVENTVLRQAIAGPGRHRVLVIVDEGVTQHHPLLIESVGQYFAAHDDALELAGLPVVLPGGEQIKLDPKYVQAVQAEINAHGIDRHSYVMVIGGGAIIDMVGYAAATAHRGVRLLRVPTTVLSQNDSAVGVKNSVNAFGKKNFLGTFAPPHAVLNDLDFLTTLEERDWSGGLSEAVKVALLKDPEFFVFLEEHAQQLRARDLDAMAHAVFRCAELHVQHIGNSGDPFEAGSSRPLDFGHWAAHKLEALTHHALRHGEAVAVGIALDSTYAYLVGMLPESDWKRILGVLEGLGLPVFVPELETEGSVRTSGVLAGLQEFREHLGGRLTVTLLEGIGRPVEVHEMDLDVLRESVGMLKNLHTGR</sequence>
<comment type="caution">
    <text evidence="8">The sequence shown here is derived from an EMBL/GenBank/DDBJ whole genome shotgun (WGS) entry which is preliminary data.</text>
</comment>
<evidence type="ECO:0000313" key="9">
    <source>
        <dbReference type="Proteomes" id="UP000647587"/>
    </source>
</evidence>
<comment type="cofactor">
    <cofactor evidence="1">
        <name>NAD(+)</name>
        <dbReference type="ChEBI" id="CHEBI:57540"/>
    </cofactor>
</comment>
<dbReference type="EMBL" id="BMPP01000013">
    <property type="protein sequence ID" value="GGK33810.1"/>
    <property type="molecule type" value="Genomic_DNA"/>
</dbReference>
<dbReference type="CDD" id="cd08198">
    <property type="entry name" value="DHQS-like"/>
    <property type="match status" value="1"/>
</dbReference>
<keyword evidence="3" id="KW-0520">NAD</keyword>
<dbReference type="Proteomes" id="UP000647587">
    <property type="component" value="Unassembled WGS sequence"/>
</dbReference>
<evidence type="ECO:0000313" key="8">
    <source>
        <dbReference type="EMBL" id="GGK33810.1"/>
    </source>
</evidence>
<keyword evidence="9" id="KW-1185">Reference proteome</keyword>
<reference evidence="9" key="1">
    <citation type="journal article" date="2019" name="Int. J. Syst. Evol. Microbiol.">
        <title>The Global Catalogue of Microorganisms (GCM) 10K type strain sequencing project: providing services to taxonomists for standard genome sequencing and annotation.</title>
        <authorList>
            <consortium name="The Broad Institute Genomics Platform"/>
            <consortium name="The Broad Institute Genome Sequencing Center for Infectious Disease"/>
            <person name="Wu L."/>
            <person name="Ma J."/>
        </authorList>
    </citation>
    <scope>NUCLEOTIDE SEQUENCE [LARGE SCALE GENOMIC DNA]</scope>
    <source>
        <strain evidence="9">JCM 30331</strain>
    </source>
</reference>
<evidence type="ECO:0000256" key="3">
    <source>
        <dbReference type="ARBA" id="ARBA00023027"/>
    </source>
</evidence>
<keyword evidence="5" id="KW-0456">Lyase</keyword>
<dbReference type="Pfam" id="PF24621">
    <property type="entry name" value="DHQS_C"/>
    <property type="match status" value="1"/>
</dbReference>
<proteinExistence type="predicted"/>
<evidence type="ECO:0000256" key="5">
    <source>
        <dbReference type="ARBA" id="ARBA00023239"/>
    </source>
</evidence>
<dbReference type="PANTHER" id="PTHR43622">
    <property type="entry name" value="3-DEHYDROQUINATE SYNTHASE"/>
    <property type="match status" value="1"/>
</dbReference>
<evidence type="ECO:0000256" key="1">
    <source>
        <dbReference type="ARBA" id="ARBA00001911"/>
    </source>
</evidence>
<name>A0ABQ2EZV5_9DEIO</name>
<keyword evidence="2" id="KW-0028">Amino-acid biosynthesis</keyword>
<organism evidence="8 9">
    <name type="scientific">Deinococcus malanensis</name>
    <dbReference type="NCBI Taxonomy" id="1706855"/>
    <lineage>
        <taxon>Bacteria</taxon>
        <taxon>Thermotogati</taxon>
        <taxon>Deinococcota</taxon>
        <taxon>Deinococci</taxon>
        <taxon>Deinococcales</taxon>
        <taxon>Deinococcaceae</taxon>
        <taxon>Deinococcus</taxon>
    </lineage>
</organism>
<dbReference type="InterPro" id="IPR030960">
    <property type="entry name" value="DHQS/DOIS_N"/>
</dbReference>
<gene>
    <name evidence="8" type="primary">aroB</name>
    <name evidence="8" type="ORF">GCM10008955_29830</name>
</gene>
<keyword evidence="4" id="KW-0057">Aromatic amino acid biosynthesis</keyword>
<dbReference type="Pfam" id="PF01761">
    <property type="entry name" value="DHQ_synthase"/>
    <property type="match status" value="1"/>
</dbReference>
<dbReference type="PANTHER" id="PTHR43622:SF7">
    <property type="entry name" value="3-DEHYDROQUINATE SYNTHASE, CHLOROPLASTIC"/>
    <property type="match status" value="1"/>
</dbReference>
<feature type="domain" description="3-dehydroquinate synthase N-terminal" evidence="6">
    <location>
        <begin position="94"/>
        <end position="206"/>
    </location>
</feature>
<feature type="domain" description="3-dehydroquinate synthase C-terminal" evidence="7">
    <location>
        <begin position="209"/>
        <end position="341"/>
    </location>
</feature>
<dbReference type="NCBIfam" id="NF004852">
    <property type="entry name" value="PRK06203.1"/>
    <property type="match status" value="1"/>
</dbReference>
<dbReference type="RefSeq" id="WP_189010213.1">
    <property type="nucleotide sequence ID" value="NZ_BMPP01000013.1"/>
</dbReference>
<dbReference type="SUPFAM" id="SSF56796">
    <property type="entry name" value="Dehydroquinate synthase-like"/>
    <property type="match status" value="1"/>
</dbReference>
<evidence type="ECO:0000259" key="6">
    <source>
        <dbReference type="Pfam" id="PF01761"/>
    </source>
</evidence>
<accession>A0ABQ2EZV5</accession>
<dbReference type="Gene3D" id="1.20.1090.10">
    <property type="entry name" value="Dehydroquinate synthase-like - alpha domain"/>
    <property type="match status" value="1"/>
</dbReference>
<evidence type="ECO:0000259" key="7">
    <source>
        <dbReference type="Pfam" id="PF24621"/>
    </source>
</evidence>
<evidence type="ECO:0000256" key="2">
    <source>
        <dbReference type="ARBA" id="ARBA00022605"/>
    </source>
</evidence>
<dbReference type="Gene3D" id="3.40.50.1970">
    <property type="match status" value="1"/>
</dbReference>
<dbReference type="InterPro" id="IPR050071">
    <property type="entry name" value="Dehydroquinate_synthase"/>
</dbReference>
<evidence type="ECO:0000256" key="4">
    <source>
        <dbReference type="ARBA" id="ARBA00023141"/>
    </source>
</evidence>